<dbReference type="GO" id="GO:0008270">
    <property type="term" value="F:zinc ion binding"/>
    <property type="evidence" value="ECO:0007669"/>
    <property type="project" value="InterPro"/>
</dbReference>
<evidence type="ECO:0008006" key="4">
    <source>
        <dbReference type="Google" id="ProtNLM"/>
    </source>
</evidence>
<feature type="compositionally biased region" description="Low complexity" evidence="1">
    <location>
        <begin position="10"/>
        <end position="41"/>
    </location>
</feature>
<evidence type="ECO:0000256" key="1">
    <source>
        <dbReference type="SAM" id="MobiDB-lite"/>
    </source>
</evidence>
<evidence type="ECO:0000313" key="2">
    <source>
        <dbReference type="EMBL" id="KAK1685722.1"/>
    </source>
</evidence>
<dbReference type="SUPFAM" id="SSF57756">
    <property type="entry name" value="Retrovirus zinc finger-like domains"/>
    <property type="match status" value="1"/>
</dbReference>
<feature type="region of interest" description="Disordered" evidence="1">
    <location>
        <begin position="340"/>
        <end position="400"/>
    </location>
</feature>
<organism evidence="2 3">
    <name type="scientific">Lolium multiflorum</name>
    <name type="common">Italian ryegrass</name>
    <name type="synonym">Lolium perenne subsp. multiflorum</name>
    <dbReference type="NCBI Taxonomy" id="4521"/>
    <lineage>
        <taxon>Eukaryota</taxon>
        <taxon>Viridiplantae</taxon>
        <taxon>Streptophyta</taxon>
        <taxon>Embryophyta</taxon>
        <taxon>Tracheophyta</taxon>
        <taxon>Spermatophyta</taxon>
        <taxon>Magnoliopsida</taxon>
        <taxon>Liliopsida</taxon>
        <taxon>Poales</taxon>
        <taxon>Poaceae</taxon>
        <taxon>BOP clade</taxon>
        <taxon>Pooideae</taxon>
        <taxon>Poodae</taxon>
        <taxon>Poeae</taxon>
        <taxon>Poeae Chloroplast Group 2 (Poeae type)</taxon>
        <taxon>Loliodinae</taxon>
        <taxon>Loliinae</taxon>
        <taxon>Lolium</taxon>
    </lineage>
</organism>
<feature type="region of interest" description="Disordered" evidence="1">
    <location>
        <begin position="486"/>
        <end position="507"/>
    </location>
</feature>
<keyword evidence="3" id="KW-1185">Reference proteome</keyword>
<protein>
    <recommendedName>
        <fullName evidence="4">CCHC-type domain-containing protein</fullName>
    </recommendedName>
</protein>
<feature type="compositionally biased region" description="Polar residues" evidence="1">
    <location>
        <begin position="63"/>
        <end position="74"/>
    </location>
</feature>
<dbReference type="AlphaFoldDB" id="A0AAD8TQ11"/>
<dbReference type="PANTHER" id="PTHR33170">
    <property type="entry name" value="DUF4283 DOMAIN-CONTAINING PROTEIN-RELATED"/>
    <property type="match status" value="1"/>
</dbReference>
<dbReference type="InterPro" id="IPR036875">
    <property type="entry name" value="Znf_CCHC_sf"/>
</dbReference>
<sequence>MQSNQWLASQQPGFQQQSQQPPVQQQQQQEQQPQQQQQQQPASGGDMLGKPKKSARGKKKLGSTQQNSPSAVSSNAVQMSYTNTICMCCGEPGHHQAACGMTAMCFICKATSHLVDECPVRKRPHQLAKYVGSGAPGLGFYHIEMPETVINPVGSTRNCGIVIIEGGEVTREELYTEFAQIYKTNWPWQIRELGQSDVYLFKFPPHLKVEEVIGYPRFGLKKKGIWVKVEAWNDDPEPIEVLKETWIKVTGLQTKWCEWTSLDQAVSVCGLLLEVDWLGVFRNNAQEVRVKIHCRDPSKLPPGRLFGYHGNLLHLGFTLESVIPTNEDNDDLLGEELEDHSRRDAEGSNQGGQDNGRGSGATARPQSFSPGNISQASTNDQYSQKDQGMETPLGENCAPQGTSASDVYQILLQRGLVDQEGAFVWDKTPDSSTVKEEVKKFWYSEKMLQGNLNNQMEEAAPGDGAQDVDLPDDIMPDVEIPFISVDQVTEEQPVKRRSKWGPVQHVR</sequence>
<accession>A0AAD8TQ11</accession>
<proteinExistence type="predicted"/>
<dbReference type="Proteomes" id="UP001231189">
    <property type="component" value="Unassembled WGS sequence"/>
</dbReference>
<dbReference type="EMBL" id="JAUUTY010000002">
    <property type="protein sequence ID" value="KAK1685722.1"/>
    <property type="molecule type" value="Genomic_DNA"/>
</dbReference>
<feature type="compositionally biased region" description="Polar residues" evidence="1">
    <location>
        <begin position="364"/>
        <end position="386"/>
    </location>
</feature>
<dbReference type="Gene3D" id="4.10.60.10">
    <property type="entry name" value="Zinc finger, CCHC-type"/>
    <property type="match status" value="1"/>
</dbReference>
<gene>
    <name evidence="2" type="ORF">QYE76_046570</name>
</gene>
<feature type="compositionally biased region" description="Basic residues" evidence="1">
    <location>
        <begin position="50"/>
        <end position="61"/>
    </location>
</feature>
<evidence type="ECO:0000313" key="3">
    <source>
        <dbReference type="Proteomes" id="UP001231189"/>
    </source>
</evidence>
<feature type="region of interest" description="Disordered" evidence="1">
    <location>
        <begin position="1"/>
        <end position="74"/>
    </location>
</feature>
<name>A0AAD8TQ11_LOLMU</name>
<feature type="compositionally biased region" description="Gly residues" evidence="1">
    <location>
        <begin position="349"/>
        <end position="359"/>
    </location>
</feature>
<dbReference type="GO" id="GO:0003676">
    <property type="term" value="F:nucleic acid binding"/>
    <property type="evidence" value="ECO:0007669"/>
    <property type="project" value="InterPro"/>
</dbReference>
<reference evidence="2" key="1">
    <citation type="submission" date="2023-07" db="EMBL/GenBank/DDBJ databases">
        <title>A chromosome-level genome assembly of Lolium multiflorum.</title>
        <authorList>
            <person name="Chen Y."/>
            <person name="Copetti D."/>
            <person name="Kolliker R."/>
            <person name="Studer B."/>
        </authorList>
    </citation>
    <scope>NUCLEOTIDE SEQUENCE</scope>
    <source>
        <strain evidence="2">02402/16</strain>
        <tissue evidence="2">Leaf</tissue>
    </source>
</reference>
<dbReference type="PANTHER" id="PTHR33170:SF49">
    <property type="entry name" value="DUF4283 DOMAIN-CONTAINING PROTEIN"/>
    <property type="match status" value="1"/>
</dbReference>
<comment type="caution">
    <text evidence="2">The sequence shown here is derived from an EMBL/GenBank/DDBJ whole genome shotgun (WGS) entry which is preliminary data.</text>
</comment>